<proteinExistence type="predicted"/>
<dbReference type="CDD" id="cd12885">
    <property type="entry name" value="SPRY_RanBP_like"/>
    <property type="match status" value="1"/>
</dbReference>
<feature type="coiled-coil region" evidence="1">
    <location>
        <begin position="10"/>
        <end position="113"/>
    </location>
</feature>
<keyword evidence="3" id="KW-1185">Reference proteome</keyword>
<dbReference type="SUPFAM" id="SSF49899">
    <property type="entry name" value="Concanavalin A-like lectins/glucanases"/>
    <property type="match status" value="2"/>
</dbReference>
<sequence length="382" mass="42653">METQLADQHSKAVEDELEKCREEIMKMHGELKPNWLENGDAEFQKLEAEKNALVTKQAVFGRQQMLNSQTLQKMQVLQTKIVDLENRKLMNDHQTLKKKVMKLEEEQKKMLLRMATSEEANVLMKALLVGELGIGLVPKNCWDPTACHPDLILIESERLIVQHTGTGWGWRSVLAEKSIPSKKIGVFYYEVTILLVKENPVFIGLAPKKMVFDAAVGWFVGTYAYGSRGLILGHEVEGCHQVEGGNEVEGCHQVEGGNEVEGCHQVEGGNEVEGCHQVEGGHEVEGCHEVGGHEVEGCSYDENGRPFINAEYFGVKGDVVGCGINLATRQMFYTKNGRRLDSKLLVTSAEELFPCITLSDFDSKIQANFGPDDFKFKIAELI</sequence>
<dbReference type="PROSITE" id="PS50188">
    <property type="entry name" value="B302_SPRY"/>
    <property type="match status" value="1"/>
</dbReference>
<dbReference type="Gene3D" id="2.60.120.920">
    <property type="match status" value="2"/>
</dbReference>
<evidence type="ECO:0000259" key="2">
    <source>
        <dbReference type="PROSITE" id="PS50188"/>
    </source>
</evidence>
<evidence type="ECO:0000313" key="4">
    <source>
        <dbReference type="WBParaSite" id="Gr19_v10_g7109.t1"/>
    </source>
</evidence>
<organism evidence="3 4">
    <name type="scientific">Globodera rostochiensis</name>
    <name type="common">Golden nematode worm</name>
    <name type="synonym">Heterodera rostochiensis</name>
    <dbReference type="NCBI Taxonomy" id="31243"/>
    <lineage>
        <taxon>Eukaryota</taxon>
        <taxon>Metazoa</taxon>
        <taxon>Ecdysozoa</taxon>
        <taxon>Nematoda</taxon>
        <taxon>Chromadorea</taxon>
        <taxon>Rhabditida</taxon>
        <taxon>Tylenchina</taxon>
        <taxon>Tylenchomorpha</taxon>
        <taxon>Tylenchoidea</taxon>
        <taxon>Heteroderidae</taxon>
        <taxon>Heteroderinae</taxon>
        <taxon>Globodera</taxon>
    </lineage>
</organism>
<dbReference type="InterPro" id="IPR001870">
    <property type="entry name" value="B30.2/SPRY"/>
</dbReference>
<dbReference type="InterPro" id="IPR003877">
    <property type="entry name" value="SPRY_dom"/>
</dbReference>
<protein>
    <submittedName>
        <fullName evidence="4">B30.2/SPRY domain-containing protein</fullName>
    </submittedName>
</protein>
<dbReference type="InterPro" id="IPR043136">
    <property type="entry name" value="B30.2/SPRY_sf"/>
</dbReference>
<dbReference type="AlphaFoldDB" id="A0A914I6M1"/>
<dbReference type="Pfam" id="PF00622">
    <property type="entry name" value="SPRY"/>
    <property type="match status" value="1"/>
</dbReference>
<dbReference type="InterPro" id="IPR013320">
    <property type="entry name" value="ConA-like_dom_sf"/>
</dbReference>
<dbReference type="Proteomes" id="UP000887572">
    <property type="component" value="Unplaced"/>
</dbReference>
<accession>A0A914I6M1</accession>
<dbReference type="InterPro" id="IPR044736">
    <property type="entry name" value="Gid1/RanBPM/SPLA_SPRY"/>
</dbReference>
<feature type="domain" description="B30.2/SPRY" evidence="2">
    <location>
        <begin position="119"/>
        <end position="374"/>
    </location>
</feature>
<evidence type="ECO:0000256" key="1">
    <source>
        <dbReference type="SAM" id="Coils"/>
    </source>
</evidence>
<dbReference type="WBParaSite" id="Gr19_v10_g7109.t1">
    <property type="protein sequence ID" value="Gr19_v10_g7109.t1"/>
    <property type="gene ID" value="Gr19_v10_g7109"/>
</dbReference>
<name>A0A914I6M1_GLORO</name>
<evidence type="ECO:0000313" key="3">
    <source>
        <dbReference type="Proteomes" id="UP000887572"/>
    </source>
</evidence>
<reference evidence="4" key="1">
    <citation type="submission" date="2022-11" db="UniProtKB">
        <authorList>
            <consortium name="WormBaseParasite"/>
        </authorList>
    </citation>
    <scope>IDENTIFICATION</scope>
</reference>
<keyword evidence="1" id="KW-0175">Coiled coil</keyword>